<evidence type="ECO:0000256" key="5">
    <source>
        <dbReference type="ARBA" id="ARBA00023136"/>
    </source>
</evidence>
<dbReference type="NCBIfam" id="TIGR04057">
    <property type="entry name" value="SusC_RagA_signa"/>
    <property type="match status" value="1"/>
</dbReference>
<dbReference type="FunFam" id="2.60.40.1120:FF:000003">
    <property type="entry name" value="Outer membrane protein Omp121"/>
    <property type="match status" value="1"/>
</dbReference>
<keyword evidence="3 7" id="KW-1134">Transmembrane beta strand</keyword>
<dbReference type="InterPro" id="IPR039426">
    <property type="entry name" value="TonB-dep_rcpt-like"/>
</dbReference>
<dbReference type="InterPro" id="IPR037066">
    <property type="entry name" value="Plug_dom_sf"/>
</dbReference>
<dbReference type="EMBL" id="WDER01000149">
    <property type="protein sequence ID" value="KAB6077671.1"/>
    <property type="molecule type" value="Genomic_DNA"/>
</dbReference>
<keyword evidence="2 7" id="KW-0813">Transport</keyword>
<dbReference type="SUPFAM" id="SSF49464">
    <property type="entry name" value="Carboxypeptidase regulatory domain-like"/>
    <property type="match status" value="1"/>
</dbReference>
<dbReference type="InterPro" id="IPR023997">
    <property type="entry name" value="TonB-dep_OMP_SusC/RagA_CS"/>
</dbReference>
<name>A0A4Q5D0T5_9BACE</name>
<dbReference type="Pfam" id="PF13715">
    <property type="entry name" value="CarbopepD_reg_2"/>
    <property type="match status" value="1"/>
</dbReference>
<proteinExistence type="inferred from homology"/>
<dbReference type="RefSeq" id="WP_087323997.1">
    <property type="nucleotide sequence ID" value="NZ_JBCHCN010000082.1"/>
</dbReference>
<evidence type="ECO:0000259" key="8">
    <source>
        <dbReference type="Pfam" id="PF07715"/>
    </source>
</evidence>
<evidence type="ECO:0000313" key="10">
    <source>
        <dbReference type="Proteomes" id="UP000474077"/>
    </source>
</evidence>
<dbReference type="SUPFAM" id="SSF56935">
    <property type="entry name" value="Porins"/>
    <property type="match status" value="1"/>
</dbReference>
<comment type="caution">
    <text evidence="9">The sequence shown here is derived from an EMBL/GenBank/DDBJ whole genome shotgun (WGS) entry which is preliminary data.</text>
</comment>
<keyword evidence="6 7" id="KW-0998">Cell outer membrane</keyword>
<evidence type="ECO:0000256" key="2">
    <source>
        <dbReference type="ARBA" id="ARBA00022448"/>
    </source>
</evidence>
<comment type="similarity">
    <text evidence="7">Belongs to the TonB-dependent receptor family.</text>
</comment>
<evidence type="ECO:0000313" key="9">
    <source>
        <dbReference type="EMBL" id="KAB6077671.1"/>
    </source>
</evidence>
<dbReference type="GO" id="GO:0009279">
    <property type="term" value="C:cell outer membrane"/>
    <property type="evidence" value="ECO:0007669"/>
    <property type="project" value="UniProtKB-SubCell"/>
</dbReference>
<dbReference type="PROSITE" id="PS52016">
    <property type="entry name" value="TONB_DEPENDENT_REC_3"/>
    <property type="match status" value="1"/>
</dbReference>
<evidence type="ECO:0000256" key="4">
    <source>
        <dbReference type="ARBA" id="ARBA00022692"/>
    </source>
</evidence>
<evidence type="ECO:0000256" key="7">
    <source>
        <dbReference type="PROSITE-ProRule" id="PRU01360"/>
    </source>
</evidence>
<keyword evidence="4 7" id="KW-0812">Transmembrane</keyword>
<dbReference type="InterPro" id="IPR023996">
    <property type="entry name" value="TonB-dep_OMP_SusC/RagA"/>
</dbReference>
<evidence type="ECO:0000256" key="6">
    <source>
        <dbReference type="ARBA" id="ARBA00023237"/>
    </source>
</evidence>
<reference evidence="9 10" key="1">
    <citation type="journal article" date="2019" name="Nat. Med.">
        <title>A library of human gut bacterial isolates paired with longitudinal multiomics data enables mechanistic microbiome research.</title>
        <authorList>
            <person name="Poyet M."/>
            <person name="Groussin M."/>
            <person name="Gibbons S.M."/>
            <person name="Avila-Pacheco J."/>
            <person name="Jiang X."/>
            <person name="Kearney S.M."/>
            <person name="Perrotta A.R."/>
            <person name="Berdy B."/>
            <person name="Zhao S."/>
            <person name="Lieberman T.D."/>
            <person name="Swanson P.K."/>
            <person name="Smith M."/>
            <person name="Roesemann S."/>
            <person name="Alexander J.E."/>
            <person name="Rich S.A."/>
            <person name="Livny J."/>
            <person name="Vlamakis H."/>
            <person name="Clish C."/>
            <person name="Bullock K."/>
            <person name="Deik A."/>
            <person name="Scott J."/>
            <person name="Pierce K.A."/>
            <person name="Xavier R.J."/>
            <person name="Alm E.J."/>
        </authorList>
    </citation>
    <scope>NUCLEOTIDE SEQUENCE [LARGE SCALE GENOMIC DNA]</scope>
    <source>
        <strain evidence="9 10">BIOML-A73</strain>
    </source>
</reference>
<dbReference type="AlphaFoldDB" id="A0A4Q5D0T5"/>
<dbReference type="Gene3D" id="2.170.130.10">
    <property type="entry name" value="TonB-dependent receptor, plug domain"/>
    <property type="match status" value="1"/>
</dbReference>
<dbReference type="Proteomes" id="UP000474077">
    <property type="component" value="Unassembled WGS sequence"/>
</dbReference>
<feature type="domain" description="TonB-dependent receptor plug" evidence="8">
    <location>
        <begin position="112"/>
        <end position="219"/>
    </location>
</feature>
<organism evidence="9 10">
    <name type="scientific">Bacteroides xylanisolvens</name>
    <dbReference type="NCBI Taxonomy" id="371601"/>
    <lineage>
        <taxon>Bacteria</taxon>
        <taxon>Pseudomonadati</taxon>
        <taxon>Bacteroidota</taxon>
        <taxon>Bacteroidia</taxon>
        <taxon>Bacteroidales</taxon>
        <taxon>Bacteroidaceae</taxon>
        <taxon>Bacteroides</taxon>
    </lineage>
</organism>
<dbReference type="Pfam" id="PF07715">
    <property type="entry name" value="Plug"/>
    <property type="match status" value="1"/>
</dbReference>
<dbReference type="Gene3D" id="2.60.40.1120">
    <property type="entry name" value="Carboxypeptidase-like, regulatory domain"/>
    <property type="match status" value="1"/>
</dbReference>
<accession>A0A4Q5D0T5</accession>
<keyword evidence="5 7" id="KW-0472">Membrane</keyword>
<comment type="subcellular location">
    <subcellularLocation>
        <location evidence="1 7">Cell outer membrane</location>
        <topology evidence="1 7">Multi-pass membrane protein</topology>
    </subcellularLocation>
</comment>
<sequence>MSLLVCAGPTYVLAQTQTNGRIVSGTVKDAAGEPVIGASVLLKGNTGGTITDLDGKYSIKVTASKGTLVFSYIGYKTVEKEIGQNVRMLDIVLHEDTEMLDEVVVVGYGTMKKKDLTGSVTRIGQEVTENKAATNLVEFLRGTVAGFNSSLGGTASGGGTMEIRGPNSLKANTEPLVVLDGSIYYGLLQDINPSDVESIDVLKDASSSAIYGARGAAGVIMVTTKRGKSEKPLIQVSTRVGFTSVGKAAEVYSPEGYLKMRSDYYKTKDYFAPAGSKKPLGYYDNPEDLPNGVSKEQWSEYDPSFSGDYVETWLNRIALQPIEIENYKKGLTTDWMDRAFRTGLRQDYNVSVSGKSSRTHYFMSMGYVNNEGVKVGDNYSNVRSRINIESEISKWLSVGVNAQFANRTDGSVAVDLTSASKASPYGSMYEPDGSLKWYPHDYEKLTNPFIYTYNREKFNKTQTFLATLFAKIKLPFGISYQVSYQNRYAWGKDYYYDPSTIPFIVEGGFAYRRDYSEYEWMVDNILKWNKSINKIHNFDVTLVANVEKYQSWASRQQNDGFTPNGNLGFHNMNAGLNPELNTDDQVQTGNAFLGRLNYALMDRYILTASVRRDGFSAFGQSNPYATFPAFAGAWRISEESFMKDNKVIDNLKLRLSWGMNGNREFGRYEALSRLKTTKNIIGGMPVTGVWTENLANSMLKWEKTASTNIGLDFGLLGNRLFGTIDLYKTKTTDLLLTRALPDIIGYSTVAANMGEVSNIGAELTLNSVNLNIPKKLKWTSTFIYSMNKNKIKHLYGNKVNVLDDKGNVIGEREADDETNGWYIGHGIHDIYDYKFVGVWQIGEEEEASKYGKTPGDPKLLDVNNDGVIDSKNDRVWLGSKTPKYRMSLRNEFTLFDCLNISFLLRGEFNYFGTFNYAKNDDSRQFNIMNLSI</sequence>
<protein>
    <submittedName>
        <fullName evidence="9">SusC/RagA family TonB-linked outer membrane protein</fullName>
    </submittedName>
</protein>
<evidence type="ECO:0000256" key="3">
    <source>
        <dbReference type="ARBA" id="ARBA00022452"/>
    </source>
</evidence>
<dbReference type="InterPro" id="IPR036942">
    <property type="entry name" value="Beta-barrel_TonB_sf"/>
</dbReference>
<evidence type="ECO:0000256" key="1">
    <source>
        <dbReference type="ARBA" id="ARBA00004571"/>
    </source>
</evidence>
<dbReference type="Gene3D" id="2.40.170.20">
    <property type="entry name" value="TonB-dependent receptor, beta-barrel domain"/>
    <property type="match status" value="1"/>
</dbReference>
<dbReference type="InterPro" id="IPR012910">
    <property type="entry name" value="Plug_dom"/>
</dbReference>
<dbReference type="InterPro" id="IPR008969">
    <property type="entry name" value="CarboxyPept-like_regulatory"/>
</dbReference>
<gene>
    <name evidence="9" type="ORF">GA560_25015</name>
</gene>
<dbReference type="NCBIfam" id="TIGR04056">
    <property type="entry name" value="OMP_RagA_SusC"/>
    <property type="match status" value="1"/>
</dbReference>